<dbReference type="CDD" id="cd02440">
    <property type="entry name" value="AdoMet_MTases"/>
    <property type="match status" value="1"/>
</dbReference>
<keyword evidence="1" id="KW-0489">Methyltransferase</keyword>
<name>A0ABV9G0P6_9ACTN</name>
<evidence type="ECO:0000313" key="1">
    <source>
        <dbReference type="EMBL" id="MFC4606818.1"/>
    </source>
</evidence>
<dbReference type="InterPro" id="IPR029063">
    <property type="entry name" value="SAM-dependent_MTases_sf"/>
</dbReference>
<dbReference type="EC" id="2.1.1.222" evidence="1"/>
<keyword evidence="1" id="KW-0808">Transferase</keyword>
<accession>A0ABV9G0P6</accession>
<keyword evidence="2" id="KW-1185">Reference proteome</keyword>
<dbReference type="Gene3D" id="3.40.50.150">
    <property type="entry name" value="Vaccinia Virus protein VP39"/>
    <property type="match status" value="1"/>
</dbReference>
<reference evidence="2" key="1">
    <citation type="journal article" date="2019" name="Int. J. Syst. Evol. Microbiol.">
        <title>The Global Catalogue of Microorganisms (GCM) 10K type strain sequencing project: providing services to taxonomists for standard genome sequencing and annotation.</title>
        <authorList>
            <consortium name="The Broad Institute Genomics Platform"/>
            <consortium name="The Broad Institute Genome Sequencing Center for Infectious Disease"/>
            <person name="Wu L."/>
            <person name="Ma J."/>
        </authorList>
    </citation>
    <scope>NUCLEOTIDE SEQUENCE [LARGE SCALE GENOMIC DNA]</scope>
    <source>
        <strain evidence="2">CGMCC 4.7139</strain>
    </source>
</reference>
<dbReference type="SUPFAM" id="SSF53335">
    <property type="entry name" value="S-adenosyl-L-methionine-dependent methyltransferases"/>
    <property type="match status" value="1"/>
</dbReference>
<dbReference type="GO" id="GO:0032259">
    <property type="term" value="P:methylation"/>
    <property type="evidence" value="ECO:0007669"/>
    <property type="project" value="UniProtKB-KW"/>
</dbReference>
<dbReference type="GO" id="GO:0102208">
    <property type="term" value="F:2-polyprenyl-6-hydroxyphenol methylase activity"/>
    <property type="evidence" value="ECO:0007669"/>
    <property type="project" value="UniProtKB-EC"/>
</dbReference>
<sequence length="317" mass="34781">MLVASPNSCPLCGASSAAPLSRIHLSDVWQAYAEQWATSFSDDVIAKYGNGPVALRHCSRCELEWFDPALEGDSAFYSQLFTGGITYEKWRWEFDKAAQHIAGGARVVEVGSGEGAFLRSVLSRCSSVEALEKNPHAADLLRAAGIKVSEDDVRADALVRPGRADVVCAFQVLEHVADVRGFLSALAAIVVPGGEILLSVPNRERFREGLEPNDCPPHHLSRWSTRQFTAVAEVLALDLVRVEYQPPCLSHARASRGRSVRTTLRPVTGEGMAQLAGRALARVRMPERRYARLIAEGRFPSRGEYGHTMFAVLRRRG</sequence>
<dbReference type="EC" id="2.1.1.64" evidence="1"/>
<dbReference type="EMBL" id="JBHSFE010000004">
    <property type="protein sequence ID" value="MFC4606818.1"/>
    <property type="molecule type" value="Genomic_DNA"/>
</dbReference>
<evidence type="ECO:0000313" key="2">
    <source>
        <dbReference type="Proteomes" id="UP001595993"/>
    </source>
</evidence>
<dbReference type="Proteomes" id="UP001595993">
    <property type="component" value="Unassembled WGS sequence"/>
</dbReference>
<dbReference type="RefSeq" id="WP_381191350.1">
    <property type="nucleotide sequence ID" value="NZ_JBHSFE010000004.1"/>
</dbReference>
<dbReference type="GO" id="GO:0061542">
    <property type="term" value="F:3-demethylubiquinol 3-O-methyltransferase activity"/>
    <property type="evidence" value="ECO:0007669"/>
    <property type="project" value="UniProtKB-EC"/>
</dbReference>
<dbReference type="Pfam" id="PF13489">
    <property type="entry name" value="Methyltransf_23"/>
    <property type="match status" value="1"/>
</dbReference>
<protein>
    <submittedName>
        <fullName evidence="1">Class I SAM-dependent methyltransferase</fullName>
        <ecNumber evidence="1">2.1.1.222</ecNumber>
        <ecNumber evidence="1">2.1.1.64</ecNumber>
    </submittedName>
</protein>
<proteinExistence type="predicted"/>
<dbReference type="PANTHER" id="PTHR43861">
    <property type="entry name" value="TRANS-ACONITATE 2-METHYLTRANSFERASE-RELATED"/>
    <property type="match status" value="1"/>
</dbReference>
<comment type="caution">
    <text evidence="1">The sequence shown here is derived from an EMBL/GenBank/DDBJ whole genome shotgun (WGS) entry which is preliminary data.</text>
</comment>
<gene>
    <name evidence="1" type="ORF">ACFO9E_03095</name>
</gene>
<organism evidence="1 2">
    <name type="scientific">Streptomyces maoxianensis</name>
    <dbReference type="NCBI Taxonomy" id="1459942"/>
    <lineage>
        <taxon>Bacteria</taxon>
        <taxon>Bacillati</taxon>
        <taxon>Actinomycetota</taxon>
        <taxon>Actinomycetes</taxon>
        <taxon>Kitasatosporales</taxon>
        <taxon>Streptomycetaceae</taxon>
        <taxon>Streptomyces</taxon>
    </lineage>
</organism>